<dbReference type="AlphaFoldDB" id="A0AAP0WVE0"/>
<dbReference type="Proteomes" id="UP001415857">
    <property type="component" value="Unassembled WGS sequence"/>
</dbReference>
<gene>
    <name evidence="2" type="ORF">L1049_004109</name>
</gene>
<evidence type="ECO:0000256" key="1">
    <source>
        <dbReference type="SAM" id="SignalP"/>
    </source>
</evidence>
<name>A0AAP0WVE0_LIQFO</name>
<feature type="signal peptide" evidence="1">
    <location>
        <begin position="1"/>
        <end position="23"/>
    </location>
</feature>
<dbReference type="PANTHER" id="PTHR31694">
    <property type="entry name" value="DESICCATION-LIKE PROTEIN"/>
    <property type="match status" value="1"/>
</dbReference>
<feature type="chain" id="PRO_5042970555" description="Desiccation-related protein" evidence="1">
    <location>
        <begin position="24"/>
        <end position="302"/>
    </location>
</feature>
<reference evidence="2 3" key="1">
    <citation type="journal article" date="2024" name="Plant J.">
        <title>Genome sequences and population genomics reveal climatic adaptation and genomic divergence between two closely related sweetgum species.</title>
        <authorList>
            <person name="Xu W.Q."/>
            <person name="Ren C.Q."/>
            <person name="Zhang X.Y."/>
            <person name="Comes H.P."/>
            <person name="Liu X.H."/>
            <person name="Li Y.G."/>
            <person name="Kettle C.J."/>
            <person name="Jalonen R."/>
            <person name="Gaisberger H."/>
            <person name="Ma Y.Z."/>
            <person name="Qiu Y.X."/>
        </authorList>
    </citation>
    <scope>NUCLEOTIDE SEQUENCE [LARGE SCALE GENOMIC DNA]</scope>
    <source>
        <strain evidence="2">Hangzhou</strain>
    </source>
</reference>
<evidence type="ECO:0000313" key="2">
    <source>
        <dbReference type="EMBL" id="KAK9281214.1"/>
    </source>
</evidence>
<protein>
    <recommendedName>
        <fullName evidence="4">Desiccation-related protein</fullName>
    </recommendedName>
</protein>
<organism evidence="2 3">
    <name type="scientific">Liquidambar formosana</name>
    <name type="common">Formosan gum</name>
    <dbReference type="NCBI Taxonomy" id="63359"/>
    <lineage>
        <taxon>Eukaryota</taxon>
        <taxon>Viridiplantae</taxon>
        <taxon>Streptophyta</taxon>
        <taxon>Embryophyta</taxon>
        <taxon>Tracheophyta</taxon>
        <taxon>Spermatophyta</taxon>
        <taxon>Magnoliopsida</taxon>
        <taxon>eudicotyledons</taxon>
        <taxon>Gunneridae</taxon>
        <taxon>Pentapetalae</taxon>
        <taxon>Saxifragales</taxon>
        <taxon>Altingiaceae</taxon>
        <taxon>Liquidambar</taxon>
    </lineage>
</organism>
<accession>A0AAP0WVE0</accession>
<proteinExistence type="predicted"/>
<dbReference type="Pfam" id="PF13668">
    <property type="entry name" value="Ferritin_2"/>
    <property type="match status" value="1"/>
</dbReference>
<dbReference type="EMBL" id="JBBPBK010000007">
    <property type="protein sequence ID" value="KAK9281214.1"/>
    <property type="molecule type" value="Genomic_DNA"/>
</dbReference>
<dbReference type="PANTHER" id="PTHR31694:SF26">
    <property type="entry name" value="OS05G0151100 PROTEIN"/>
    <property type="match status" value="1"/>
</dbReference>
<keyword evidence="1" id="KW-0732">Signal</keyword>
<sequence>MAIQPFLFPLLSILSLALTMAMGAPNCGPIVANDKDRIEFALNLEFLEAEFFLNGALGRGLDTIAPQYALSGPPSVGARIANLDALVRRIIEEFGYQEVGHLRAIISAVGGFRRPLIDLSPVNFAKIFNEAVGSILIPPFDPYANTINYLLAAYMIPYLGLVGYVGTIPFLANNTSLQLVAGLLGVEAGQDAVIRTLLYERANQTVVPYNLSVAEFTIRLSAYRNQLAMCGIKDEGIIALPPVMGAENRTTSNILSANYDSLSYSRTSPEILRILYDTGSENRPGGFFPLGANGAIARSYLI</sequence>
<evidence type="ECO:0000313" key="3">
    <source>
        <dbReference type="Proteomes" id="UP001415857"/>
    </source>
</evidence>
<comment type="caution">
    <text evidence="2">The sequence shown here is derived from an EMBL/GenBank/DDBJ whole genome shotgun (WGS) entry which is preliminary data.</text>
</comment>
<evidence type="ECO:0008006" key="4">
    <source>
        <dbReference type="Google" id="ProtNLM"/>
    </source>
</evidence>
<keyword evidence="3" id="KW-1185">Reference proteome</keyword>
<dbReference type="InterPro" id="IPR052965">
    <property type="entry name" value="Pigment-catalase-like"/>
</dbReference>